<evidence type="ECO:0000256" key="2">
    <source>
        <dbReference type="ARBA" id="ARBA00022679"/>
    </source>
</evidence>
<dbReference type="Pfam" id="PF00534">
    <property type="entry name" value="Glycos_transf_1"/>
    <property type="match status" value="1"/>
</dbReference>
<name>A0A7J5DU00_NOCSI</name>
<feature type="domain" description="Glycosyl transferase family 1" evidence="3">
    <location>
        <begin position="191"/>
        <end position="341"/>
    </location>
</feature>
<evidence type="ECO:0000256" key="1">
    <source>
        <dbReference type="ARBA" id="ARBA00022676"/>
    </source>
</evidence>
<evidence type="ECO:0000313" key="6">
    <source>
        <dbReference type="Proteomes" id="UP000449906"/>
    </source>
</evidence>
<proteinExistence type="predicted"/>
<dbReference type="CDD" id="cd03809">
    <property type="entry name" value="GT4_MtfB-like"/>
    <property type="match status" value="1"/>
</dbReference>
<dbReference type="EMBL" id="WBVM01000002">
    <property type="protein sequence ID" value="KAB2808793.1"/>
    <property type="molecule type" value="Genomic_DNA"/>
</dbReference>
<protein>
    <submittedName>
        <fullName evidence="5">Glycosyltransferase family 4 protein</fullName>
    </submittedName>
</protein>
<evidence type="ECO:0000313" key="5">
    <source>
        <dbReference type="EMBL" id="KAB2808793.1"/>
    </source>
</evidence>
<keyword evidence="2 5" id="KW-0808">Transferase</keyword>
<evidence type="ECO:0000259" key="3">
    <source>
        <dbReference type="Pfam" id="PF00534"/>
    </source>
</evidence>
<dbReference type="RefSeq" id="WP_151580899.1">
    <property type="nucleotide sequence ID" value="NZ_WBVM01000002.1"/>
</dbReference>
<gene>
    <name evidence="5" type="ORF">F9L07_16980</name>
</gene>
<dbReference type="GO" id="GO:0009103">
    <property type="term" value="P:lipopolysaccharide biosynthetic process"/>
    <property type="evidence" value="ECO:0007669"/>
    <property type="project" value="TreeGrafter"/>
</dbReference>
<sequence length="370" mass="38687">MRVAVELVYFTGRKGGTESYARRLFAALGELPEAGVELVGIAGRELRAAPPSWFPGEVVHLPVAGESRPQWAAAVALAVGPRARALRADLLHCPANFGPALRVLPTVVTVHDLLPLRHPEWVPGGRAAAVRRLQRRTLAVADRIIADSAATAADIEAVGGRAGADVDVVPLGAPPVSASVSAGVRGPATAGRPFVLAGGNRMPHKNFARLIEAWALIPAGERPLLVVTGSHGADPLVNEVRRHGLAGDVDLRGWVDAAELADLYATASAYVFPTLFEGFGLPVLEAMAAGCPVLASDLPVLREAGGDAMETFDPASAPGIAAAVRRLVADPARQAELRAAGLQRAAELTWRRTAEQTVASYRRVAAARTP</sequence>
<dbReference type="Pfam" id="PF13439">
    <property type="entry name" value="Glyco_transf_4"/>
    <property type="match status" value="1"/>
</dbReference>
<organism evidence="5 6">
    <name type="scientific">Nocardioides simplex</name>
    <name type="common">Arthrobacter simplex</name>
    <dbReference type="NCBI Taxonomy" id="2045"/>
    <lineage>
        <taxon>Bacteria</taxon>
        <taxon>Bacillati</taxon>
        <taxon>Actinomycetota</taxon>
        <taxon>Actinomycetes</taxon>
        <taxon>Propionibacteriales</taxon>
        <taxon>Nocardioidaceae</taxon>
        <taxon>Pimelobacter</taxon>
    </lineage>
</organism>
<dbReference type="InterPro" id="IPR028098">
    <property type="entry name" value="Glyco_trans_4-like_N"/>
</dbReference>
<dbReference type="PANTHER" id="PTHR46401">
    <property type="entry name" value="GLYCOSYLTRANSFERASE WBBK-RELATED"/>
    <property type="match status" value="1"/>
</dbReference>
<reference evidence="5 6" key="1">
    <citation type="submission" date="2019-09" db="EMBL/GenBank/DDBJ databases">
        <title>Pimelobacter sp. isolated from Paulinella.</title>
        <authorList>
            <person name="Jeong S.E."/>
        </authorList>
    </citation>
    <scope>NUCLEOTIDE SEQUENCE [LARGE SCALE GENOMIC DNA]</scope>
    <source>
        <strain evidence="5 6">Pch-N</strain>
    </source>
</reference>
<keyword evidence="1" id="KW-0328">Glycosyltransferase</keyword>
<dbReference type="Gene3D" id="3.40.50.2000">
    <property type="entry name" value="Glycogen Phosphorylase B"/>
    <property type="match status" value="2"/>
</dbReference>
<comment type="caution">
    <text evidence="5">The sequence shown here is derived from an EMBL/GenBank/DDBJ whole genome shotgun (WGS) entry which is preliminary data.</text>
</comment>
<accession>A0A7J5DU00</accession>
<dbReference type="InterPro" id="IPR001296">
    <property type="entry name" value="Glyco_trans_1"/>
</dbReference>
<dbReference type="GO" id="GO:0016757">
    <property type="term" value="F:glycosyltransferase activity"/>
    <property type="evidence" value="ECO:0007669"/>
    <property type="project" value="UniProtKB-KW"/>
</dbReference>
<feature type="domain" description="Glycosyltransferase subfamily 4-like N-terminal" evidence="4">
    <location>
        <begin position="15"/>
        <end position="172"/>
    </location>
</feature>
<dbReference type="Proteomes" id="UP000449906">
    <property type="component" value="Unassembled WGS sequence"/>
</dbReference>
<dbReference type="AlphaFoldDB" id="A0A7J5DU00"/>
<dbReference type="PANTHER" id="PTHR46401:SF2">
    <property type="entry name" value="GLYCOSYLTRANSFERASE WBBK-RELATED"/>
    <property type="match status" value="1"/>
</dbReference>
<dbReference type="SUPFAM" id="SSF53756">
    <property type="entry name" value="UDP-Glycosyltransferase/glycogen phosphorylase"/>
    <property type="match status" value="1"/>
</dbReference>
<evidence type="ECO:0000259" key="4">
    <source>
        <dbReference type="Pfam" id="PF13439"/>
    </source>
</evidence>